<reference evidence="2 3" key="1">
    <citation type="submission" date="2015-09" db="EMBL/GenBank/DDBJ databases">
        <title>Sorangium comparison.</title>
        <authorList>
            <person name="Zaburannyi N."/>
            <person name="Bunk B."/>
            <person name="Overmann J."/>
            <person name="Mueller R."/>
        </authorList>
    </citation>
    <scope>NUCLEOTIDE SEQUENCE [LARGE SCALE GENOMIC DNA]</scope>
    <source>
        <strain evidence="2 3">So ceGT47</strain>
    </source>
</reference>
<feature type="region of interest" description="Disordered" evidence="1">
    <location>
        <begin position="115"/>
        <end position="143"/>
    </location>
</feature>
<proteinExistence type="predicted"/>
<dbReference type="EMBL" id="CP012670">
    <property type="protein sequence ID" value="AUX20148.1"/>
    <property type="molecule type" value="Genomic_DNA"/>
</dbReference>
<dbReference type="RefSeq" id="WP_129345126.1">
    <property type="nucleotide sequence ID" value="NZ_CP012670.1"/>
</dbReference>
<organism evidence="2 3">
    <name type="scientific">Sorangium cellulosum</name>
    <name type="common">Polyangium cellulosum</name>
    <dbReference type="NCBI Taxonomy" id="56"/>
    <lineage>
        <taxon>Bacteria</taxon>
        <taxon>Pseudomonadati</taxon>
        <taxon>Myxococcota</taxon>
        <taxon>Polyangia</taxon>
        <taxon>Polyangiales</taxon>
        <taxon>Polyangiaceae</taxon>
        <taxon>Sorangium</taxon>
    </lineage>
</organism>
<dbReference type="GO" id="GO:0016740">
    <property type="term" value="F:transferase activity"/>
    <property type="evidence" value="ECO:0007669"/>
    <property type="project" value="UniProtKB-KW"/>
</dbReference>
<evidence type="ECO:0000256" key="1">
    <source>
        <dbReference type="SAM" id="MobiDB-lite"/>
    </source>
</evidence>
<dbReference type="SUPFAM" id="SSF142906">
    <property type="entry name" value="YjbR-like"/>
    <property type="match status" value="1"/>
</dbReference>
<accession>A0A4P2PU76</accession>
<dbReference type="OrthoDB" id="277063at2"/>
<name>A0A4P2PU76_SORCE</name>
<dbReference type="AlphaFoldDB" id="A0A4P2PU76"/>
<keyword evidence="2" id="KW-0808">Transferase</keyword>
<feature type="compositionally biased region" description="Low complexity" evidence="1">
    <location>
        <begin position="119"/>
        <end position="135"/>
    </location>
</feature>
<evidence type="ECO:0000313" key="2">
    <source>
        <dbReference type="EMBL" id="AUX20148.1"/>
    </source>
</evidence>
<dbReference type="Gene3D" id="3.90.1150.30">
    <property type="match status" value="1"/>
</dbReference>
<sequence length="143" mass="15652">MPSRAAAALERVRTLCLAYPETSERISHGAPTFFVREKRSFVTFHDDHHGDGRLALWCAAPPGAQAMLVEANADAYFVPAYVGHLGWIGVRLDRGLPWPEIAAVIEHAYQMRAPKRRAASAGRAEPRAAAKAASTPRRRAGPR</sequence>
<protein>
    <submittedName>
        <fullName evidence="2">Phosphoribosylglycinamide formyltransferase</fullName>
    </submittedName>
</protein>
<gene>
    <name evidence="2" type="primary">purT</name>
    <name evidence="2" type="ORF">SOCEGT47_006120</name>
</gene>
<dbReference type="InterPro" id="IPR058532">
    <property type="entry name" value="YjbR/MT2646/Rv2570-like"/>
</dbReference>
<dbReference type="Proteomes" id="UP000295781">
    <property type="component" value="Chromosome"/>
</dbReference>
<dbReference type="Pfam" id="PF04237">
    <property type="entry name" value="YjbR"/>
    <property type="match status" value="1"/>
</dbReference>
<dbReference type="InterPro" id="IPR038056">
    <property type="entry name" value="YjbR-like_sf"/>
</dbReference>
<evidence type="ECO:0000313" key="3">
    <source>
        <dbReference type="Proteomes" id="UP000295781"/>
    </source>
</evidence>